<dbReference type="GeneID" id="28982315"/>
<feature type="compositionally biased region" description="Pro residues" evidence="1">
    <location>
        <begin position="37"/>
        <end position="51"/>
    </location>
</feature>
<evidence type="ECO:0000256" key="1">
    <source>
        <dbReference type="SAM" id="MobiDB-lite"/>
    </source>
</evidence>
<proteinExistence type="predicted"/>
<protein>
    <submittedName>
        <fullName evidence="2">Uncharacterized protein</fullName>
    </submittedName>
</protein>
<dbReference type="RefSeq" id="XP_018282576.1">
    <property type="nucleotide sequence ID" value="XM_018421712.1"/>
</dbReference>
<evidence type="ECO:0000313" key="2">
    <source>
        <dbReference type="EMBL" id="KLT46085.1"/>
    </source>
</evidence>
<organism evidence="2 3">
    <name type="scientific">Cutaneotrichosporon oleaginosum</name>
    <dbReference type="NCBI Taxonomy" id="879819"/>
    <lineage>
        <taxon>Eukaryota</taxon>
        <taxon>Fungi</taxon>
        <taxon>Dikarya</taxon>
        <taxon>Basidiomycota</taxon>
        <taxon>Agaricomycotina</taxon>
        <taxon>Tremellomycetes</taxon>
        <taxon>Trichosporonales</taxon>
        <taxon>Trichosporonaceae</taxon>
        <taxon>Cutaneotrichosporon</taxon>
    </lineage>
</organism>
<reference evidence="2 3" key="1">
    <citation type="submission" date="2015-03" db="EMBL/GenBank/DDBJ databases">
        <title>Genomics and transcriptomics of the oil-accumulating basidiomycete yeast T. oleaginosus allow insights into substrate utilization and the diverse evolutionary trajectories of mating systems in fungi.</title>
        <authorList>
            <consortium name="DOE Joint Genome Institute"/>
            <person name="Kourist R."/>
            <person name="Kracht O."/>
            <person name="Bracharz F."/>
            <person name="Lipzen A."/>
            <person name="Nolan M."/>
            <person name="Ohm R."/>
            <person name="Grigoriev I."/>
            <person name="Sun S."/>
            <person name="Heitman J."/>
            <person name="Bruck T."/>
            <person name="Nowrousian M."/>
        </authorList>
    </citation>
    <scope>NUCLEOTIDE SEQUENCE [LARGE SCALE GENOMIC DNA]</scope>
    <source>
        <strain evidence="2 3">IBC0246</strain>
    </source>
</reference>
<keyword evidence="3" id="KW-1185">Reference proteome</keyword>
<sequence length="59" mass="6557">MHRLSQFASVHPFPFSPFYSPKPSTLIHTPLLSTPLPSLPPTSPLHLLPPPRRPRTHAG</sequence>
<accession>A0A0J0XYF9</accession>
<dbReference type="Proteomes" id="UP000053611">
    <property type="component" value="Unassembled WGS sequence"/>
</dbReference>
<gene>
    <name evidence="2" type="ORF">CC85DRAFT_281720</name>
</gene>
<evidence type="ECO:0000313" key="3">
    <source>
        <dbReference type="Proteomes" id="UP000053611"/>
    </source>
</evidence>
<dbReference type="EMBL" id="KQ087178">
    <property type="protein sequence ID" value="KLT46085.1"/>
    <property type="molecule type" value="Genomic_DNA"/>
</dbReference>
<name>A0A0J0XYF9_9TREE</name>
<dbReference type="AlphaFoldDB" id="A0A0J0XYF9"/>
<feature type="region of interest" description="Disordered" evidence="1">
    <location>
        <begin position="30"/>
        <end position="59"/>
    </location>
</feature>